<sequence>MAPSPLYLKLLSLTKAHALPEDASQIISIRSPDARHGWGHNFLVARNRGLQDYMDNDAFATHMQRSGIYLDFSDAKIHDLVVDEHERKSSTRMSYSLTPKGSKETVEHDLIWMLKFTEDEEVEKVLIKESVEFIDAAAGARMGTLIREHGGELDDDMTGSIVLKERLET</sequence>
<gene>
    <name evidence="1" type="ORF">AAF712_005849</name>
</gene>
<reference evidence="1 2" key="1">
    <citation type="submission" date="2024-05" db="EMBL/GenBank/DDBJ databases">
        <title>A draft genome resource for the thread blight pathogen Marasmius tenuissimus strain MS-2.</title>
        <authorList>
            <person name="Yulfo-Soto G.E."/>
            <person name="Baruah I.K."/>
            <person name="Amoako-Attah I."/>
            <person name="Bukari Y."/>
            <person name="Meinhardt L.W."/>
            <person name="Bailey B.A."/>
            <person name="Cohen S.P."/>
        </authorList>
    </citation>
    <scope>NUCLEOTIDE SEQUENCE [LARGE SCALE GENOMIC DNA]</scope>
    <source>
        <strain evidence="1 2">MS-2</strain>
    </source>
</reference>
<dbReference type="EMBL" id="JBBXMP010000029">
    <property type="protein sequence ID" value="KAL0067062.1"/>
    <property type="molecule type" value="Genomic_DNA"/>
</dbReference>
<accession>A0ABR3A3B3</accession>
<comment type="caution">
    <text evidence="1">The sequence shown here is derived from an EMBL/GenBank/DDBJ whole genome shotgun (WGS) entry which is preliminary data.</text>
</comment>
<protein>
    <submittedName>
        <fullName evidence="1">Uncharacterized protein</fullName>
    </submittedName>
</protein>
<proteinExistence type="predicted"/>
<keyword evidence="2" id="KW-1185">Reference proteome</keyword>
<evidence type="ECO:0000313" key="2">
    <source>
        <dbReference type="Proteomes" id="UP001437256"/>
    </source>
</evidence>
<name>A0ABR3A3B3_9AGAR</name>
<dbReference type="Proteomes" id="UP001437256">
    <property type="component" value="Unassembled WGS sequence"/>
</dbReference>
<organism evidence="1 2">
    <name type="scientific">Marasmius tenuissimus</name>
    <dbReference type="NCBI Taxonomy" id="585030"/>
    <lineage>
        <taxon>Eukaryota</taxon>
        <taxon>Fungi</taxon>
        <taxon>Dikarya</taxon>
        <taxon>Basidiomycota</taxon>
        <taxon>Agaricomycotina</taxon>
        <taxon>Agaricomycetes</taxon>
        <taxon>Agaricomycetidae</taxon>
        <taxon>Agaricales</taxon>
        <taxon>Marasmiineae</taxon>
        <taxon>Marasmiaceae</taxon>
        <taxon>Marasmius</taxon>
    </lineage>
</organism>
<evidence type="ECO:0000313" key="1">
    <source>
        <dbReference type="EMBL" id="KAL0067062.1"/>
    </source>
</evidence>